<evidence type="ECO:0000313" key="2">
    <source>
        <dbReference type="Proteomes" id="UP000295238"/>
    </source>
</evidence>
<protein>
    <submittedName>
        <fullName evidence="1">Uncharacterized protein</fullName>
    </submittedName>
</protein>
<sequence>MPMHLIQILLPLPGDGESSSKLFLEVREELATRFGGLTFYRNAPAEGLWKDGGELEEDAIVVAEVMADELDRDWWASYRVELERRFQQDEIVVRSLSAERL</sequence>
<name>A0A4R5U9H2_9HYPH</name>
<dbReference type="EMBL" id="SMTL01000007">
    <property type="protein sequence ID" value="TDK31241.1"/>
    <property type="molecule type" value="Genomic_DNA"/>
</dbReference>
<keyword evidence="2" id="KW-1185">Reference proteome</keyword>
<reference evidence="1 2" key="1">
    <citation type="submission" date="2019-03" db="EMBL/GenBank/DDBJ databases">
        <title>Rhizobium sp. nov., an bacterium isolated from biocrust in Mu Us Desert.</title>
        <authorList>
            <person name="Lixiong L."/>
        </authorList>
    </citation>
    <scope>NUCLEOTIDE SEQUENCE [LARGE SCALE GENOMIC DNA]</scope>
    <source>
        <strain evidence="1 2">SPY-1</strain>
    </source>
</reference>
<accession>A0A4R5U9H2</accession>
<gene>
    <name evidence="1" type="ORF">E2F50_20030</name>
</gene>
<comment type="caution">
    <text evidence="1">The sequence shown here is derived from an EMBL/GenBank/DDBJ whole genome shotgun (WGS) entry which is preliminary data.</text>
</comment>
<proteinExistence type="predicted"/>
<dbReference type="OrthoDB" id="8778976at2"/>
<dbReference type="AlphaFoldDB" id="A0A4R5U9H2"/>
<organism evidence="1 2">
    <name type="scientific">Rhizobium deserti</name>
    <dbReference type="NCBI Taxonomy" id="2547961"/>
    <lineage>
        <taxon>Bacteria</taxon>
        <taxon>Pseudomonadati</taxon>
        <taxon>Pseudomonadota</taxon>
        <taxon>Alphaproteobacteria</taxon>
        <taxon>Hyphomicrobiales</taxon>
        <taxon>Rhizobiaceae</taxon>
        <taxon>Rhizobium/Agrobacterium group</taxon>
        <taxon>Rhizobium</taxon>
    </lineage>
</organism>
<evidence type="ECO:0000313" key="1">
    <source>
        <dbReference type="EMBL" id="TDK31241.1"/>
    </source>
</evidence>
<dbReference type="Proteomes" id="UP000295238">
    <property type="component" value="Unassembled WGS sequence"/>
</dbReference>